<dbReference type="Pfam" id="PF19592">
    <property type="entry name" value="DUF6097"/>
    <property type="match status" value="1"/>
</dbReference>
<keyword evidence="1" id="KW-0812">Transmembrane</keyword>
<gene>
    <name evidence="2" type="ORF">AUR04nite_16920</name>
</gene>
<evidence type="ECO:0000313" key="2">
    <source>
        <dbReference type="EMBL" id="GED06160.1"/>
    </source>
</evidence>
<feature type="transmembrane region" description="Helical" evidence="1">
    <location>
        <begin position="67"/>
        <end position="92"/>
    </location>
</feature>
<dbReference type="OrthoDB" id="8454179at2"/>
<accession>A0A4Y4DRK1</accession>
<name>A0A4Y4DRK1_GLUUR</name>
<protein>
    <submittedName>
        <fullName evidence="2">Uncharacterized protein</fullName>
    </submittedName>
</protein>
<dbReference type="InterPro" id="IPR046079">
    <property type="entry name" value="DUF6097"/>
</dbReference>
<dbReference type="RefSeq" id="WP_141363919.1">
    <property type="nucleotide sequence ID" value="NZ_BAAAJL010000003.1"/>
</dbReference>
<reference evidence="2 3" key="1">
    <citation type="submission" date="2019-06" db="EMBL/GenBank/DDBJ databases">
        <title>Whole genome shotgun sequence of Glutamicibacter uratoxydans NBRC 15515.</title>
        <authorList>
            <person name="Hosoyama A."/>
            <person name="Uohara A."/>
            <person name="Ohji S."/>
            <person name="Ichikawa N."/>
        </authorList>
    </citation>
    <scope>NUCLEOTIDE SEQUENCE [LARGE SCALE GENOMIC DNA]</scope>
    <source>
        <strain evidence="2 3">NBRC 15515</strain>
    </source>
</reference>
<organism evidence="2 3">
    <name type="scientific">Glutamicibacter uratoxydans</name>
    <name type="common">Arthrobacter uratoxydans</name>
    <dbReference type="NCBI Taxonomy" id="43667"/>
    <lineage>
        <taxon>Bacteria</taxon>
        <taxon>Bacillati</taxon>
        <taxon>Actinomycetota</taxon>
        <taxon>Actinomycetes</taxon>
        <taxon>Micrococcales</taxon>
        <taxon>Micrococcaceae</taxon>
        <taxon>Glutamicibacter</taxon>
    </lineage>
</organism>
<dbReference type="Proteomes" id="UP000316612">
    <property type="component" value="Unassembled WGS sequence"/>
</dbReference>
<keyword evidence="1" id="KW-0472">Membrane</keyword>
<dbReference type="EMBL" id="BJNY01000008">
    <property type="protein sequence ID" value="GED06160.1"/>
    <property type="molecule type" value="Genomic_DNA"/>
</dbReference>
<proteinExistence type="predicted"/>
<comment type="caution">
    <text evidence="2">The sequence shown here is derived from an EMBL/GenBank/DDBJ whole genome shotgun (WGS) entry which is preliminary data.</text>
</comment>
<feature type="transmembrane region" description="Helical" evidence="1">
    <location>
        <begin position="104"/>
        <end position="124"/>
    </location>
</feature>
<evidence type="ECO:0000256" key="1">
    <source>
        <dbReference type="SAM" id="Phobius"/>
    </source>
</evidence>
<evidence type="ECO:0000313" key="3">
    <source>
        <dbReference type="Proteomes" id="UP000316612"/>
    </source>
</evidence>
<keyword evidence="1" id="KW-1133">Transmembrane helix</keyword>
<keyword evidence="3" id="KW-1185">Reference proteome</keyword>
<sequence>MSSMHHMASTTLGTLQLAEELRKLHLAIPAKGLPVQLRDDFYEQCIALEEHVGGEGFRKTYKRSRMFNMLSGVVALPVLLAVIVLIILRYTVSGFDPAAWVMDNLWVVALSAALIIDVLVMSFMQKATLRLLMNVEYPALLGRAEL</sequence>
<dbReference type="AlphaFoldDB" id="A0A4Y4DRK1"/>